<evidence type="ECO:0000256" key="5">
    <source>
        <dbReference type="ARBA" id="ARBA00023136"/>
    </source>
</evidence>
<feature type="transmembrane region" description="Helical" evidence="6">
    <location>
        <begin position="51"/>
        <end position="70"/>
    </location>
</feature>
<dbReference type="EMBL" id="CP002042">
    <property type="protein sequence ID" value="ADH64200.1"/>
    <property type="molecule type" value="Genomic_DNA"/>
</dbReference>
<protein>
    <submittedName>
        <fullName evidence="7">Cytochrome c oxidase, subunit IV</fullName>
    </submittedName>
</protein>
<evidence type="ECO:0000313" key="8">
    <source>
        <dbReference type="Proteomes" id="UP000001916"/>
    </source>
</evidence>
<dbReference type="KEGG" id="msv:Mesil_2341"/>
<dbReference type="InterPro" id="IPR005171">
    <property type="entry name" value="Cyt_c_oxidase_su4_prok"/>
</dbReference>
<dbReference type="GO" id="GO:0005886">
    <property type="term" value="C:plasma membrane"/>
    <property type="evidence" value="ECO:0007669"/>
    <property type="project" value="UniProtKB-SubCell"/>
</dbReference>
<evidence type="ECO:0000256" key="4">
    <source>
        <dbReference type="ARBA" id="ARBA00022989"/>
    </source>
</evidence>
<reference evidence="7 8" key="1">
    <citation type="journal article" date="2010" name="Stand. Genomic Sci.">
        <title>Complete genome sequence of Meiothermus silvanus type strain (VI-R2).</title>
        <authorList>
            <person name="Sikorski J."/>
            <person name="Tindall B.J."/>
            <person name="Lowry S."/>
            <person name="Lucas S."/>
            <person name="Nolan M."/>
            <person name="Copeland A."/>
            <person name="Glavina Del Rio T."/>
            <person name="Tice H."/>
            <person name="Cheng J.F."/>
            <person name="Han C."/>
            <person name="Pitluck S."/>
            <person name="Liolios K."/>
            <person name="Ivanova N."/>
            <person name="Mavromatis K."/>
            <person name="Mikhailova N."/>
            <person name="Pati A."/>
            <person name="Goodwin L."/>
            <person name="Chen A."/>
            <person name="Palaniappan K."/>
            <person name="Land M."/>
            <person name="Hauser L."/>
            <person name="Chang Y.J."/>
            <person name="Jeffries C.D."/>
            <person name="Rohde M."/>
            <person name="Goker M."/>
            <person name="Woyke T."/>
            <person name="Bristow J."/>
            <person name="Eisen J.A."/>
            <person name="Markowitz V."/>
            <person name="Hugenholtz P."/>
            <person name="Kyrpides N.C."/>
            <person name="Klenk H.P."/>
            <person name="Lapidus A."/>
        </authorList>
    </citation>
    <scope>NUCLEOTIDE SEQUENCE [LARGE SCALE GENOMIC DNA]</scope>
    <source>
        <strain evidence="8">ATCC 700542 / DSM 9946 / VI-R2</strain>
    </source>
</reference>
<accession>D7BA65</accession>
<evidence type="ECO:0000256" key="3">
    <source>
        <dbReference type="ARBA" id="ARBA00022692"/>
    </source>
</evidence>
<evidence type="ECO:0000313" key="7">
    <source>
        <dbReference type="EMBL" id="ADH64200.1"/>
    </source>
</evidence>
<proteinExistence type="predicted"/>
<evidence type="ECO:0000256" key="2">
    <source>
        <dbReference type="ARBA" id="ARBA00022475"/>
    </source>
</evidence>
<name>D7BA65_ALLS1</name>
<sequence>MEYAETTASATKGEQHQPIRVYLIVWGLLFVLSAMSYFLDYFDVHPDWLRHFLITAFALIKAALIVGFFMHMRFERLGLILAILLPPLLLMALVAILLPEGNYVAGVRELFFGR</sequence>
<dbReference type="RefSeq" id="WP_013158744.1">
    <property type="nucleotide sequence ID" value="NC_014212.1"/>
</dbReference>
<feature type="transmembrane region" description="Helical" evidence="6">
    <location>
        <begin position="21"/>
        <end position="39"/>
    </location>
</feature>
<keyword evidence="5 6" id="KW-0472">Membrane</keyword>
<keyword evidence="4 6" id="KW-1133">Transmembrane helix</keyword>
<dbReference type="AlphaFoldDB" id="D7BA65"/>
<feature type="transmembrane region" description="Helical" evidence="6">
    <location>
        <begin position="77"/>
        <end position="98"/>
    </location>
</feature>
<evidence type="ECO:0000256" key="6">
    <source>
        <dbReference type="SAM" id="Phobius"/>
    </source>
</evidence>
<dbReference type="Pfam" id="PF03626">
    <property type="entry name" value="COX4_pro"/>
    <property type="match status" value="1"/>
</dbReference>
<dbReference type="HOGENOM" id="CLU_167597_0_0_0"/>
<keyword evidence="3 6" id="KW-0812">Transmembrane</keyword>
<organism evidence="7 8">
    <name type="scientific">Allomeiothermus silvanus (strain ATCC 700542 / DSM 9946 / NBRC 106475 / NCIMB 13440 / VI-R2)</name>
    <name type="common">Thermus silvanus</name>
    <dbReference type="NCBI Taxonomy" id="526227"/>
    <lineage>
        <taxon>Bacteria</taxon>
        <taxon>Thermotogati</taxon>
        <taxon>Deinococcota</taxon>
        <taxon>Deinococci</taxon>
        <taxon>Thermales</taxon>
        <taxon>Thermaceae</taxon>
        <taxon>Allomeiothermus</taxon>
    </lineage>
</organism>
<keyword evidence="2" id="KW-1003">Cell membrane</keyword>
<comment type="subcellular location">
    <subcellularLocation>
        <location evidence="1">Cell membrane</location>
        <topology evidence="1">Multi-pass membrane protein</topology>
    </subcellularLocation>
</comment>
<keyword evidence="8" id="KW-1185">Reference proteome</keyword>
<dbReference type="eggNOG" id="COG5605">
    <property type="taxonomic scope" value="Bacteria"/>
</dbReference>
<dbReference type="OrthoDB" id="33240at2"/>
<dbReference type="Proteomes" id="UP000001916">
    <property type="component" value="Chromosome"/>
</dbReference>
<dbReference type="STRING" id="526227.Mesil_2341"/>
<gene>
    <name evidence="7" type="ordered locus">Mesil_2341</name>
</gene>
<evidence type="ECO:0000256" key="1">
    <source>
        <dbReference type="ARBA" id="ARBA00004651"/>
    </source>
</evidence>